<organism evidence="4 5">
    <name type="scientific">Streptomyces achromogenes</name>
    <dbReference type="NCBI Taxonomy" id="67255"/>
    <lineage>
        <taxon>Bacteria</taxon>
        <taxon>Bacillati</taxon>
        <taxon>Actinomycetota</taxon>
        <taxon>Actinomycetes</taxon>
        <taxon>Kitasatosporales</taxon>
        <taxon>Streptomycetaceae</taxon>
        <taxon>Streptomyces</taxon>
    </lineage>
</organism>
<evidence type="ECO:0000313" key="4">
    <source>
        <dbReference type="EMBL" id="WTQ78954.1"/>
    </source>
</evidence>
<evidence type="ECO:0000313" key="5">
    <source>
        <dbReference type="Proteomes" id="UP001622557"/>
    </source>
</evidence>
<sequence>MSEPRIRRLSPAEAASRAGRIAELTRLAYTGSDPLPGLPVPDGARESEDAVRRQLARGTRIWVAETTGGRPAAALRVSADGAGGWEVHRVCVDPGHHGRGLARRLVEAVEAAALAEGVPRLWLNAVVERCLPGVYTRMGFRAVRHWSADDKPLSETTLERVPGTPYDPSALPLADRAPVPSDLLVGWLAGPAGVLAVLGTGIRPEEALHRARHGAPASFGPGVAVGVDLWQDAPADGHRLLADRLAGLARPVAPAAYHFAAPRERVGVHVQPRTLHPHLRAVLRLAPGREPAGAPTIPARNTAGVRPR</sequence>
<keyword evidence="1" id="KW-0808">Transferase</keyword>
<gene>
    <name evidence="4" type="ORF">OG350_00970</name>
</gene>
<accession>A0ABZ1KIC8</accession>
<evidence type="ECO:0000259" key="3">
    <source>
        <dbReference type="PROSITE" id="PS51186"/>
    </source>
</evidence>
<keyword evidence="5" id="KW-1185">Reference proteome</keyword>
<dbReference type="Proteomes" id="UP001622557">
    <property type="component" value="Chromosome"/>
</dbReference>
<dbReference type="CDD" id="cd04301">
    <property type="entry name" value="NAT_SF"/>
    <property type="match status" value="1"/>
</dbReference>
<dbReference type="SUPFAM" id="SSF55729">
    <property type="entry name" value="Acyl-CoA N-acyltransferases (Nat)"/>
    <property type="match status" value="1"/>
</dbReference>
<dbReference type="PANTHER" id="PTHR43877">
    <property type="entry name" value="AMINOALKYLPHOSPHONATE N-ACETYLTRANSFERASE-RELATED-RELATED"/>
    <property type="match status" value="1"/>
</dbReference>
<evidence type="ECO:0000256" key="2">
    <source>
        <dbReference type="ARBA" id="ARBA00023315"/>
    </source>
</evidence>
<keyword evidence="2" id="KW-0012">Acyltransferase</keyword>
<proteinExistence type="predicted"/>
<dbReference type="GeneID" id="97278950"/>
<protein>
    <submittedName>
        <fullName evidence="4">GNAT family N-acetyltransferase</fullName>
    </submittedName>
</protein>
<evidence type="ECO:0000256" key="1">
    <source>
        <dbReference type="ARBA" id="ARBA00022679"/>
    </source>
</evidence>
<dbReference type="RefSeq" id="WP_405444608.1">
    <property type="nucleotide sequence ID" value="NZ_CP108164.1"/>
</dbReference>
<dbReference type="Pfam" id="PF13508">
    <property type="entry name" value="Acetyltransf_7"/>
    <property type="match status" value="1"/>
</dbReference>
<dbReference type="InterPro" id="IPR050832">
    <property type="entry name" value="Bact_Acetyltransf"/>
</dbReference>
<dbReference type="InterPro" id="IPR000182">
    <property type="entry name" value="GNAT_dom"/>
</dbReference>
<dbReference type="PROSITE" id="PS51186">
    <property type="entry name" value="GNAT"/>
    <property type="match status" value="1"/>
</dbReference>
<reference evidence="4 5" key="1">
    <citation type="submission" date="2022-10" db="EMBL/GenBank/DDBJ databases">
        <title>The complete genomes of actinobacterial strains from the NBC collection.</title>
        <authorList>
            <person name="Joergensen T.S."/>
            <person name="Alvarez Arevalo M."/>
            <person name="Sterndorff E.B."/>
            <person name="Faurdal D."/>
            <person name="Vuksanovic O."/>
            <person name="Mourched A.-S."/>
            <person name="Charusanti P."/>
            <person name="Shaw S."/>
            <person name="Blin K."/>
            <person name="Weber T."/>
        </authorList>
    </citation>
    <scope>NUCLEOTIDE SEQUENCE [LARGE SCALE GENOMIC DNA]</scope>
    <source>
        <strain evidence="4 5">NBC_00156</strain>
    </source>
</reference>
<feature type="domain" description="N-acetyltransferase" evidence="3">
    <location>
        <begin position="4"/>
        <end position="158"/>
    </location>
</feature>
<dbReference type="Gene3D" id="3.40.630.30">
    <property type="match status" value="1"/>
</dbReference>
<dbReference type="EMBL" id="CP108164">
    <property type="protein sequence ID" value="WTQ78954.1"/>
    <property type="molecule type" value="Genomic_DNA"/>
</dbReference>
<dbReference type="InterPro" id="IPR016181">
    <property type="entry name" value="Acyl_CoA_acyltransferase"/>
</dbReference>
<name>A0ABZ1KIC8_STRAH</name>